<dbReference type="RefSeq" id="XP_005789746.1">
    <property type="nucleotide sequence ID" value="XM_005789689.1"/>
</dbReference>
<feature type="chain" id="PRO_5044216198" description="NADH dehydrogenase [ubiquinone] 1 beta subcomplex subunit 2, mitochondrial" evidence="1">
    <location>
        <begin position="20"/>
        <end position="102"/>
    </location>
</feature>
<keyword evidence="3" id="KW-1185">Reference proteome</keyword>
<dbReference type="PaxDb" id="2903-EOD37317"/>
<organism evidence="2 3">
    <name type="scientific">Emiliania huxleyi (strain CCMP1516)</name>
    <dbReference type="NCBI Taxonomy" id="280463"/>
    <lineage>
        <taxon>Eukaryota</taxon>
        <taxon>Haptista</taxon>
        <taxon>Haptophyta</taxon>
        <taxon>Prymnesiophyceae</taxon>
        <taxon>Isochrysidales</taxon>
        <taxon>Noelaerhabdaceae</taxon>
        <taxon>Emiliania</taxon>
    </lineage>
</organism>
<reference evidence="3" key="1">
    <citation type="journal article" date="2013" name="Nature">
        <title>Pan genome of the phytoplankton Emiliania underpins its global distribution.</title>
        <authorList>
            <person name="Read B.A."/>
            <person name="Kegel J."/>
            <person name="Klute M.J."/>
            <person name="Kuo A."/>
            <person name="Lefebvre S.C."/>
            <person name="Maumus F."/>
            <person name="Mayer C."/>
            <person name="Miller J."/>
            <person name="Monier A."/>
            <person name="Salamov A."/>
            <person name="Young J."/>
            <person name="Aguilar M."/>
            <person name="Claverie J.M."/>
            <person name="Frickenhaus S."/>
            <person name="Gonzalez K."/>
            <person name="Herman E.K."/>
            <person name="Lin Y.C."/>
            <person name="Napier J."/>
            <person name="Ogata H."/>
            <person name="Sarno A.F."/>
            <person name="Shmutz J."/>
            <person name="Schroeder D."/>
            <person name="de Vargas C."/>
            <person name="Verret F."/>
            <person name="von Dassow P."/>
            <person name="Valentin K."/>
            <person name="Van de Peer Y."/>
            <person name="Wheeler G."/>
            <person name="Dacks J.B."/>
            <person name="Delwiche C.F."/>
            <person name="Dyhrman S.T."/>
            <person name="Glockner G."/>
            <person name="John U."/>
            <person name="Richards T."/>
            <person name="Worden A.Z."/>
            <person name="Zhang X."/>
            <person name="Grigoriev I.V."/>
            <person name="Allen A.E."/>
            <person name="Bidle K."/>
            <person name="Borodovsky M."/>
            <person name="Bowler C."/>
            <person name="Brownlee C."/>
            <person name="Cock J.M."/>
            <person name="Elias M."/>
            <person name="Gladyshev V.N."/>
            <person name="Groth M."/>
            <person name="Guda C."/>
            <person name="Hadaegh A."/>
            <person name="Iglesias-Rodriguez M.D."/>
            <person name="Jenkins J."/>
            <person name="Jones B.M."/>
            <person name="Lawson T."/>
            <person name="Leese F."/>
            <person name="Lindquist E."/>
            <person name="Lobanov A."/>
            <person name="Lomsadze A."/>
            <person name="Malik S.B."/>
            <person name="Marsh M.E."/>
            <person name="Mackinder L."/>
            <person name="Mock T."/>
            <person name="Mueller-Roeber B."/>
            <person name="Pagarete A."/>
            <person name="Parker M."/>
            <person name="Probert I."/>
            <person name="Quesneville H."/>
            <person name="Raines C."/>
            <person name="Rensing S.A."/>
            <person name="Riano-Pachon D.M."/>
            <person name="Richier S."/>
            <person name="Rokitta S."/>
            <person name="Shiraiwa Y."/>
            <person name="Soanes D.M."/>
            <person name="van der Giezen M."/>
            <person name="Wahlund T.M."/>
            <person name="Williams B."/>
            <person name="Wilson W."/>
            <person name="Wolfe G."/>
            <person name="Wurch L.L."/>
        </authorList>
    </citation>
    <scope>NUCLEOTIDE SEQUENCE</scope>
</reference>
<sequence length="102" mass="11390">MLARLVLLLQVKLGAPLLAAPRTAVRCVMLGAARATRVAHVLRTTQRHASHGPKTYGKGEFRGFTPPHVPMWQKRVGEGFATAAWLWFFWRCYHDGGHLVGM</sequence>
<feature type="signal peptide" evidence="1">
    <location>
        <begin position="1"/>
        <end position="19"/>
    </location>
</feature>
<keyword evidence="1" id="KW-0732">Signal</keyword>
<evidence type="ECO:0008006" key="4">
    <source>
        <dbReference type="Google" id="ProtNLM"/>
    </source>
</evidence>
<evidence type="ECO:0000313" key="2">
    <source>
        <dbReference type="EnsemblProtists" id="EOD37317"/>
    </source>
</evidence>
<dbReference type="GeneID" id="17282587"/>
<accession>A0A0D3KNI2</accession>
<proteinExistence type="predicted"/>
<dbReference type="EnsemblProtists" id="EOD37317">
    <property type="protein sequence ID" value="EOD37317"/>
    <property type="gene ID" value="EMIHUDRAFT_122416"/>
</dbReference>
<dbReference type="AlphaFoldDB" id="A0A0D3KNI2"/>
<protein>
    <recommendedName>
        <fullName evidence="4">NADH dehydrogenase [ubiquinone] 1 beta subcomplex subunit 2, mitochondrial</fullName>
    </recommendedName>
</protein>
<dbReference type="Proteomes" id="UP000013827">
    <property type="component" value="Unassembled WGS sequence"/>
</dbReference>
<name>A0A0D3KNI2_EMIH1</name>
<evidence type="ECO:0000313" key="3">
    <source>
        <dbReference type="Proteomes" id="UP000013827"/>
    </source>
</evidence>
<evidence type="ECO:0000256" key="1">
    <source>
        <dbReference type="SAM" id="SignalP"/>
    </source>
</evidence>
<dbReference type="KEGG" id="ehx:EMIHUDRAFT_122416"/>
<reference evidence="2" key="2">
    <citation type="submission" date="2024-10" db="UniProtKB">
        <authorList>
            <consortium name="EnsemblProtists"/>
        </authorList>
    </citation>
    <scope>IDENTIFICATION</scope>
</reference>
<dbReference type="HOGENOM" id="CLU_2282774_0_0_1"/>